<feature type="compositionally biased region" description="Polar residues" evidence="1">
    <location>
        <begin position="30"/>
        <end position="44"/>
    </location>
</feature>
<dbReference type="Proteomes" id="UP000182771">
    <property type="component" value="Unassembled WGS sequence"/>
</dbReference>
<protein>
    <submittedName>
        <fullName evidence="3">Uncharacterized protein</fullName>
    </submittedName>
</protein>
<evidence type="ECO:0000256" key="1">
    <source>
        <dbReference type="SAM" id="MobiDB-lite"/>
    </source>
</evidence>
<keyword evidence="4" id="KW-1185">Reference proteome</keyword>
<comment type="caution">
    <text evidence="3">The sequence shown here is derived from an EMBL/GenBank/DDBJ whole genome shotgun (WGS) entry which is preliminary data.</text>
</comment>
<keyword evidence="2" id="KW-0812">Transmembrane</keyword>
<organism evidence="3 4">
    <name type="scientific">Capnocytophaga granulosa</name>
    <dbReference type="NCBI Taxonomy" id="45242"/>
    <lineage>
        <taxon>Bacteria</taxon>
        <taxon>Pseudomonadati</taxon>
        <taxon>Bacteroidota</taxon>
        <taxon>Flavobacteriia</taxon>
        <taxon>Flavobacteriales</taxon>
        <taxon>Flavobacteriaceae</taxon>
        <taxon>Capnocytophaga</taxon>
    </lineage>
</organism>
<evidence type="ECO:0000256" key="2">
    <source>
        <dbReference type="SAM" id="Phobius"/>
    </source>
</evidence>
<keyword evidence="2" id="KW-0472">Membrane</keyword>
<proteinExistence type="predicted"/>
<dbReference type="RefSeq" id="WP_016419357.1">
    <property type="nucleotide sequence ID" value="NZ_FNND01000001.1"/>
</dbReference>
<dbReference type="OrthoDB" id="1323375at2"/>
<dbReference type="AlphaFoldDB" id="A0A1H2Q3I9"/>
<gene>
    <name evidence="3" type="ORF">SAMN05444420_10123</name>
</gene>
<evidence type="ECO:0000313" key="4">
    <source>
        <dbReference type="Proteomes" id="UP000182771"/>
    </source>
</evidence>
<keyword evidence="2" id="KW-1133">Transmembrane helix</keyword>
<accession>A0A1H2Q3I9</accession>
<name>A0A1H2Q3I9_9FLAO</name>
<evidence type="ECO:0000313" key="3">
    <source>
        <dbReference type="EMBL" id="SDW01691.1"/>
    </source>
</evidence>
<feature type="region of interest" description="Disordered" evidence="1">
    <location>
        <begin position="25"/>
        <end position="44"/>
    </location>
</feature>
<reference evidence="3 4" key="1">
    <citation type="submission" date="2016-10" db="EMBL/GenBank/DDBJ databases">
        <authorList>
            <person name="Varghese N."/>
            <person name="Submissions S."/>
        </authorList>
    </citation>
    <scope>NUCLEOTIDE SEQUENCE [LARGE SCALE GENOMIC DNA]</scope>
    <source>
        <strain evidence="3 4">DSM 11449</strain>
    </source>
</reference>
<feature type="transmembrane region" description="Helical" evidence="2">
    <location>
        <begin position="57"/>
        <end position="76"/>
    </location>
</feature>
<dbReference type="EMBL" id="FNND01000001">
    <property type="protein sequence ID" value="SDW01691.1"/>
    <property type="molecule type" value="Genomic_DNA"/>
</dbReference>
<dbReference type="GeneID" id="85018100"/>
<sequence length="274" mass="31572">MKHFLLIFLFYSAVTYGQDLKEAKDRLSSPPESTSGTEAYHSSSDESYQARPTWDDISFLPMLFDLTFVLGYNLLVESSYERYGRMQTAELNPYPYYKGKGDYTYEKQIMEDFTLFRAAVSNELSLGTHIFQNNLQGKIRMGSRFGATLSYRHFWEKQRGVPAEHLDFVSLTAQYYRIRTQRMSLSWGLGAGYIGNGINQFGFAMTQDAEVFVYRPFSLAYQLQYTAFTYSDIFSFAVGANYYRQQYQGGIKYQYNNLAGKSFSAMILCVGVTF</sequence>